<dbReference type="RefSeq" id="WP_134216751.1">
    <property type="nucleotide sequence ID" value="NZ_QFGA01000004.1"/>
</dbReference>
<evidence type="ECO:0000256" key="3">
    <source>
        <dbReference type="ARBA" id="ARBA00023163"/>
    </source>
</evidence>
<keyword evidence="1" id="KW-0805">Transcription regulation</keyword>
<dbReference type="EMBL" id="QFGA01000004">
    <property type="protein sequence ID" value="TEB04194.1"/>
    <property type="molecule type" value="Genomic_DNA"/>
</dbReference>
<evidence type="ECO:0000256" key="2">
    <source>
        <dbReference type="ARBA" id="ARBA00023125"/>
    </source>
</evidence>
<dbReference type="Pfam" id="PF01037">
    <property type="entry name" value="AsnC_trans_reg"/>
    <property type="match status" value="1"/>
</dbReference>
<dbReference type="PANTHER" id="PTHR43413:SF7">
    <property type="entry name" value="HTH-TYPE TRANSCRIPTIONAL REGULATOR PTR2"/>
    <property type="match status" value="1"/>
</dbReference>
<dbReference type="SUPFAM" id="SSF46785">
    <property type="entry name" value="Winged helix' DNA-binding domain"/>
    <property type="match status" value="1"/>
</dbReference>
<dbReference type="GO" id="GO:0043565">
    <property type="term" value="F:sequence-specific DNA binding"/>
    <property type="evidence" value="ECO:0007669"/>
    <property type="project" value="InterPro"/>
</dbReference>
<keyword evidence="3" id="KW-0804">Transcription</keyword>
<proteinExistence type="predicted"/>
<name>A0A4Y7R5D6_9FIRM</name>
<dbReference type="InterPro" id="IPR036388">
    <property type="entry name" value="WH-like_DNA-bd_sf"/>
</dbReference>
<evidence type="ECO:0000313" key="6">
    <source>
        <dbReference type="Proteomes" id="UP000298324"/>
    </source>
</evidence>
<sequence length="159" mass="18113">MKEILEILQADGRLTPRQIATMLNRDEAEVAATIKDMEEKKIILGYFTLINWDKVKGERVSAIIEVKLSPQREVGFDAIAERIYRFPEVGSVRLMSGSYDLSVMINGRTLQEVAYFVSNKLATIENVISTCTHFVLKTYKYHGTILDDAEEDRRLVVTP</sequence>
<dbReference type="Proteomes" id="UP000298324">
    <property type="component" value="Unassembled WGS sequence"/>
</dbReference>
<comment type="caution">
    <text evidence="5">The sequence shown here is derived from an EMBL/GenBank/DDBJ whole genome shotgun (WGS) entry which is preliminary data.</text>
</comment>
<dbReference type="SMART" id="SM00344">
    <property type="entry name" value="HTH_ASNC"/>
    <property type="match status" value="1"/>
</dbReference>
<evidence type="ECO:0000256" key="1">
    <source>
        <dbReference type="ARBA" id="ARBA00023015"/>
    </source>
</evidence>
<keyword evidence="6" id="KW-1185">Reference proteome</keyword>
<dbReference type="SUPFAM" id="SSF54909">
    <property type="entry name" value="Dimeric alpha+beta barrel"/>
    <property type="match status" value="1"/>
</dbReference>
<accession>A0A4Y7R5D6</accession>
<dbReference type="InterPro" id="IPR019887">
    <property type="entry name" value="Tscrpt_reg_AsnC/Lrp_C"/>
</dbReference>
<dbReference type="InterPro" id="IPR019888">
    <property type="entry name" value="Tscrpt_reg_AsnC-like"/>
</dbReference>
<dbReference type="Gene3D" id="1.10.10.10">
    <property type="entry name" value="Winged helix-like DNA-binding domain superfamily/Winged helix DNA-binding domain"/>
    <property type="match status" value="1"/>
</dbReference>
<organism evidence="5 6">
    <name type="scientific">Pelotomaculum schinkii</name>
    <dbReference type="NCBI Taxonomy" id="78350"/>
    <lineage>
        <taxon>Bacteria</taxon>
        <taxon>Bacillati</taxon>
        <taxon>Bacillota</taxon>
        <taxon>Clostridia</taxon>
        <taxon>Eubacteriales</taxon>
        <taxon>Desulfotomaculaceae</taxon>
        <taxon>Pelotomaculum</taxon>
    </lineage>
</organism>
<dbReference type="Gene3D" id="3.30.70.920">
    <property type="match status" value="1"/>
</dbReference>
<feature type="domain" description="HTH asnC-type" evidence="4">
    <location>
        <begin position="1"/>
        <end position="59"/>
    </location>
</feature>
<evidence type="ECO:0000259" key="4">
    <source>
        <dbReference type="PROSITE" id="PS50956"/>
    </source>
</evidence>
<dbReference type="InterPro" id="IPR050684">
    <property type="entry name" value="HTH-Siroheme_Decarb"/>
</dbReference>
<protein>
    <submittedName>
        <fullName evidence="5">DNA-binding transcriptional regulator AsnC</fullName>
    </submittedName>
</protein>
<dbReference type="InterPro" id="IPR036390">
    <property type="entry name" value="WH_DNA-bd_sf"/>
</dbReference>
<dbReference type="PROSITE" id="PS50956">
    <property type="entry name" value="HTH_ASNC_2"/>
    <property type="match status" value="1"/>
</dbReference>
<dbReference type="AlphaFoldDB" id="A0A4Y7R5D6"/>
<keyword evidence="2 5" id="KW-0238">DNA-binding</keyword>
<dbReference type="Pfam" id="PF13412">
    <property type="entry name" value="HTH_24"/>
    <property type="match status" value="1"/>
</dbReference>
<evidence type="ECO:0000313" key="5">
    <source>
        <dbReference type="EMBL" id="TEB04194.1"/>
    </source>
</evidence>
<dbReference type="InterPro" id="IPR011008">
    <property type="entry name" value="Dimeric_a/b-barrel"/>
</dbReference>
<dbReference type="PANTHER" id="PTHR43413">
    <property type="entry name" value="TRANSCRIPTIONAL REGULATOR, ASNC FAMILY"/>
    <property type="match status" value="1"/>
</dbReference>
<reference evidence="5 6" key="1">
    <citation type="journal article" date="2018" name="Environ. Microbiol.">
        <title>Novel energy conservation strategies and behaviour of Pelotomaculum schinkii driving syntrophic propionate catabolism.</title>
        <authorList>
            <person name="Hidalgo-Ahumada C.A.P."/>
            <person name="Nobu M.K."/>
            <person name="Narihiro T."/>
            <person name="Tamaki H."/>
            <person name="Liu W.T."/>
            <person name="Kamagata Y."/>
            <person name="Stams A.J.M."/>
            <person name="Imachi H."/>
            <person name="Sousa D.Z."/>
        </authorList>
    </citation>
    <scope>NUCLEOTIDE SEQUENCE [LARGE SCALE GENOMIC DNA]</scope>
    <source>
        <strain evidence="5 6">HH</strain>
    </source>
</reference>
<dbReference type="InterPro" id="IPR000485">
    <property type="entry name" value="AsnC-type_HTH_dom"/>
</dbReference>
<gene>
    <name evidence="5" type="ORF">Psch_03919</name>
</gene>